<dbReference type="SUPFAM" id="SSF46785">
    <property type="entry name" value="Winged helix' DNA-binding domain"/>
    <property type="match status" value="1"/>
</dbReference>
<dbReference type="InterPro" id="IPR036388">
    <property type="entry name" value="WH-like_DNA-bd_sf"/>
</dbReference>
<feature type="domain" description="HTH lysR-type" evidence="6">
    <location>
        <begin position="9"/>
        <end position="61"/>
    </location>
</feature>
<dbReference type="InterPro" id="IPR036390">
    <property type="entry name" value="WH_DNA-bd_sf"/>
</dbReference>
<feature type="region of interest" description="Disordered" evidence="5">
    <location>
        <begin position="284"/>
        <end position="316"/>
    </location>
</feature>
<dbReference type="Proteomes" id="UP000299211">
    <property type="component" value="Unassembled WGS sequence"/>
</dbReference>
<dbReference type="Gene3D" id="1.10.10.10">
    <property type="entry name" value="Winged helix-like DNA-binding domain superfamily/Winged helix DNA-binding domain"/>
    <property type="match status" value="1"/>
</dbReference>
<evidence type="ECO:0000256" key="2">
    <source>
        <dbReference type="ARBA" id="ARBA00023015"/>
    </source>
</evidence>
<dbReference type="PROSITE" id="PS50931">
    <property type="entry name" value="HTH_LYSR"/>
    <property type="match status" value="1"/>
</dbReference>
<keyword evidence="3" id="KW-0238">DNA-binding</keyword>
<evidence type="ECO:0000256" key="4">
    <source>
        <dbReference type="ARBA" id="ARBA00023163"/>
    </source>
</evidence>
<evidence type="ECO:0000256" key="5">
    <source>
        <dbReference type="SAM" id="MobiDB-lite"/>
    </source>
</evidence>
<dbReference type="AlphaFoldDB" id="A0A4D4N8G0"/>
<dbReference type="FunFam" id="1.10.10.10:FF:000001">
    <property type="entry name" value="LysR family transcriptional regulator"/>
    <property type="match status" value="1"/>
</dbReference>
<dbReference type="InterPro" id="IPR005119">
    <property type="entry name" value="LysR_subst-bd"/>
</dbReference>
<dbReference type="InterPro" id="IPR000847">
    <property type="entry name" value="LysR_HTH_N"/>
</dbReference>
<comment type="similarity">
    <text evidence="1">Belongs to the LysR transcriptional regulatory family.</text>
</comment>
<dbReference type="EMBL" id="BJHY01000002">
    <property type="protein sequence ID" value="GDY80136.1"/>
    <property type="molecule type" value="Genomic_DNA"/>
</dbReference>
<evidence type="ECO:0000313" key="7">
    <source>
        <dbReference type="EMBL" id="GDY80136.1"/>
    </source>
</evidence>
<reference evidence="7 8" key="1">
    <citation type="submission" date="2019-04" db="EMBL/GenBank/DDBJ databases">
        <title>Draft genome sequences of Streptomyces avermitilis ATCC 31267.</title>
        <authorList>
            <person name="Komaki H."/>
            <person name="Tamura T."/>
            <person name="Hosoyama A."/>
        </authorList>
    </citation>
    <scope>NUCLEOTIDE SEQUENCE [LARGE SCALE GENOMIC DNA]</scope>
    <source>
        <strain evidence="7 8">ATCC 31267</strain>
    </source>
</reference>
<organism evidence="7 8">
    <name type="scientific">Streptomyces avermitilis</name>
    <dbReference type="NCBI Taxonomy" id="33903"/>
    <lineage>
        <taxon>Bacteria</taxon>
        <taxon>Bacillati</taxon>
        <taxon>Actinomycetota</taxon>
        <taxon>Actinomycetes</taxon>
        <taxon>Kitasatosporales</taxon>
        <taxon>Streptomycetaceae</taxon>
        <taxon>Streptomyces</taxon>
    </lineage>
</organism>
<protein>
    <submittedName>
        <fullName evidence="7">LysR family transcriptional regulator</fullName>
    </submittedName>
</protein>
<keyword evidence="2" id="KW-0805">Transcription regulation</keyword>
<proteinExistence type="inferred from homology"/>
<keyword evidence="4" id="KW-0804">Transcription</keyword>
<accession>A0A4D4N8G0</accession>
<comment type="caution">
    <text evidence="7">The sequence shown here is derived from an EMBL/GenBank/DDBJ whole genome shotgun (WGS) entry which is preliminary data.</text>
</comment>
<dbReference type="SUPFAM" id="SSF53850">
    <property type="entry name" value="Periplasmic binding protein-like II"/>
    <property type="match status" value="1"/>
</dbReference>
<dbReference type="Pfam" id="PF03466">
    <property type="entry name" value="LysR_substrate"/>
    <property type="match status" value="1"/>
</dbReference>
<dbReference type="Pfam" id="PF00126">
    <property type="entry name" value="HTH_1"/>
    <property type="match status" value="1"/>
</dbReference>
<evidence type="ECO:0000256" key="3">
    <source>
        <dbReference type="ARBA" id="ARBA00023125"/>
    </source>
</evidence>
<evidence type="ECO:0000313" key="8">
    <source>
        <dbReference type="Proteomes" id="UP000299211"/>
    </source>
</evidence>
<dbReference type="GO" id="GO:0003677">
    <property type="term" value="F:DNA binding"/>
    <property type="evidence" value="ECO:0007669"/>
    <property type="project" value="UniProtKB-KW"/>
</dbReference>
<dbReference type="PANTHER" id="PTHR30346:SF29">
    <property type="entry name" value="LYSR SUBSTRATE-BINDING"/>
    <property type="match status" value="1"/>
</dbReference>
<dbReference type="Gene3D" id="3.40.190.10">
    <property type="entry name" value="Periplasmic binding protein-like II"/>
    <property type="match status" value="2"/>
</dbReference>
<dbReference type="PRINTS" id="PR00039">
    <property type="entry name" value="HTHLYSR"/>
</dbReference>
<evidence type="ECO:0000259" key="6">
    <source>
        <dbReference type="PROSITE" id="PS50931"/>
    </source>
</evidence>
<name>A0A4D4N8G0_STRAX</name>
<sequence>MSDFTVVGLRVVREAARYGSFSMAAERLGYTQSAISRQIALMEQAAGQALFERRARGVQPTDAGWIVVRHADKVLGELHAARQDLEDLGTHPPGRLRVGAFSTAMAALVPRAIAALIRREPQVRVPLREGTTAALVTAVARGRLDLAVVTPSESLPEGVEATLILDDPLFVAVAPEHPFAGQASVTTAMLRHERWIAGSAEPGSTLLGTWADSSWQPNIAFVARDWVAKLGLVSAELGITVVPGLAVPALPLPSASYASTIPPRYAPPPWYIVRASQTTAVSEASPRRCGTLRPNCRPRSDTGHARAAQLTDDHGP</sequence>
<dbReference type="GO" id="GO:0003700">
    <property type="term" value="F:DNA-binding transcription factor activity"/>
    <property type="evidence" value="ECO:0007669"/>
    <property type="project" value="InterPro"/>
</dbReference>
<dbReference type="GO" id="GO:0032993">
    <property type="term" value="C:protein-DNA complex"/>
    <property type="evidence" value="ECO:0007669"/>
    <property type="project" value="TreeGrafter"/>
</dbReference>
<evidence type="ECO:0000256" key="1">
    <source>
        <dbReference type="ARBA" id="ARBA00009437"/>
    </source>
</evidence>
<gene>
    <name evidence="7" type="primary">gltC</name>
    <name evidence="7" type="ORF">SAV31267_096210</name>
</gene>
<dbReference type="PANTHER" id="PTHR30346">
    <property type="entry name" value="TRANSCRIPTIONAL DUAL REGULATOR HCAR-RELATED"/>
    <property type="match status" value="1"/>
</dbReference>